<feature type="domain" description="Ubiquitin-like" evidence="4">
    <location>
        <begin position="1"/>
        <end position="58"/>
    </location>
</feature>
<dbReference type="SUPFAM" id="SSF54236">
    <property type="entry name" value="Ubiquitin-like"/>
    <property type="match status" value="1"/>
</dbReference>
<keyword evidence="2 3" id="KW-0040">ANK repeat</keyword>
<gene>
    <name evidence="5" type="primary">ANKRD6</name>
    <name evidence="5" type="ORF">SNEC2469_LOCUS16530</name>
</gene>
<sequence length="377" mass="41910">MLHVWRPSGEEAASIPISTVGRVHQLKQHLDTLLGVPRFRQRILHGNRILDDNARLASITDVQLVVSHISERDAVKFIKAVYCNSHVCVVEMLQNQHDPNLAARWSFLNRHLTPLQVAVERGPVSTVMLLLEAGAKDVSDRGDQVALAAASRAGHREVVSLLLEAGGDRDCALKAASWAGQVQIVRMLLERGGVYDLTAHGYRESLVAASSTLNEQILFLLLQADRPLRFFDLGWPRAVLGGVLARCKSWLVCSVGAFLAGLWLLFKTSCYATPTQDQRELEDREAFGRGCTNCMMMLVLFAIPHKILRLLLVSWAMAARDMCNWDKNRRQTLRAWVGEKSAQTVKGARDSETELYTSIAGTTVRSKAMQNNDCICN</sequence>
<organism evidence="5 6">
    <name type="scientific">Symbiodinium necroappetens</name>
    <dbReference type="NCBI Taxonomy" id="1628268"/>
    <lineage>
        <taxon>Eukaryota</taxon>
        <taxon>Sar</taxon>
        <taxon>Alveolata</taxon>
        <taxon>Dinophyceae</taxon>
        <taxon>Suessiales</taxon>
        <taxon>Symbiodiniaceae</taxon>
        <taxon>Symbiodinium</taxon>
    </lineage>
</organism>
<accession>A0A812UKD1</accession>
<dbReference type="PROSITE" id="PS50088">
    <property type="entry name" value="ANK_REPEAT"/>
    <property type="match status" value="1"/>
</dbReference>
<dbReference type="InterPro" id="IPR029071">
    <property type="entry name" value="Ubiquitin-like_domsf"/>
</dbReference>
<name>A0A812UKD1_9DINO</name>
<evidence type="ECO:0000256" key="2">
    <source>
        <dbReference type="ARBA" id="ARBA00023043"/>
    </source>
</evidence>
<dbReference type="InterPro" id="IPR036770">
    <property type="entry name" value="Ankyrin_rpt-contain_sf"/>
</dbReference>
<evidence type="ECO:0000256" key="1">
    <source>
        <dbReference type="ARBA" id="ARBA00022737"/>
    </source>
</evidence>
<dbReference type="InterPro" id="IPR002110">
    <property type="entry name" value="Ankyrin_rpt"/>
</dbReference>
<dbReference type="Gene3D" id="1.25.40.20">
    <property type="entry name" value="Ankyrin repeat-containing domain"/>
    <property type="match status" value="1"/>
</dbReference>
<dbReference type="PROSITE" id="PS50297">
    <property type="entry name" value="ANK_REP_REGION"/>
    <property type="match status" value="1"/>
</dbReference>
<evidence type="ECO:0000313" key="6">
    <source>
        <dbReference type="Proteomes" id="UP000601435"/>
    </source>
</evidence>
<proteinExistence type="predicted"/>
<dbReference type="SMART" id="SM00248">
    <property type="entry name" value="ANK"/>
    <property type="match status" value="3"/>
</dbReference>
<comment type="caution">
    <text evidence="5">The sequence shown here is derived from an EMBL/GenBank/DDBJ whole genome shotgun (WGS) entry which is preliminary data.</text>
</comment>
<dbReference type="EMBL" id="CAJNJA010026943">
    <property type="protein sequence ID" value="CAE7567666.1"/>
    <property type="molecule type" value="Genomic_DNA"/>
</dbReference>
<evidence type="ECO:0000259" key="4">
    <source>
        <dbReference type="PROSITE" id="PS50053"/>
    </source>
</evidence>
<dbReference type="InterPro" id="IPR000626">
    <property type="entry name" value="Ubiquitin-like_dom"/>
</dbReference>
<dbReference type="CDD" id="cd17039">
    <property type="entry name" value="Ubl_ubiquitin_like"/>
    <property type="match status" value="1"/>
</dbReference>
<dbReference type="AlphaFoldDB" id="A0A812UKD1"/>
<keyword evidence="6" id="KW-1185">Reference proteome</keyword>
<protein>
    <submittedName>
        <fullName evidence="5">ANKRD6 protein</fullName>
    </submittedName>
</protein>
<dbReference type="OrthoDB" id="429368at2759"/>
<dbReference type="Proteomes" id="UP000601435">
    <property type="component" value="Unassembled WGS sequence"/>
</dbReference>
<feature type="repeat" description="ANK" evidence="3">
    <location>
        <begin position="110"/>
        <end position="135"/>
    </location>
</feature>
<dbReference type="PANTHER" id="PTHR24198:SF165">
    <property type="entry name" value="ANKYRIN REPEAT-CONTAINING PROTEIN-RELATED"/>
    <property type="match status" value="1"/>
</dbReference>
<dbReference type="PROSITE" id="PS50053">
    <property type="entry name" value="UBIQUITIN_2"/>
    <property type="match status" value="1"/>
</dbReference>
<dbReference type="SUPFAM" id="SSF48403">
    <property type="entry name" value="Ankyrin repeat"/>
    <property type="match status" value="1"/>
</dbReference>
<evidence type="ECO:0000256" key="3">
    <source>
        <dbReference type="PROSITE-ProRule" id="PRU00023"/>
    </source>
</evidence>
<dbReference type="PANTHER" id="PTHR24198">
    <property type="entry name" value="ANKYRIN REPEAT AND PROTEIN KINASE DOMAIN-CONTAINING PROTEIN"/>
    <property type="match status" value="1"/>
</dbReference>
<reference evidence="5" key="1">
    <citation type="submission" date="2021-02" db="EMBL/GenBank/DDBJ databases">
        <authorList>
            <person name="Dougan E. K."/>
            <person name="Rhodes N."/>
            <person name="Thang M."/>
            <person name="Chan C."/>
        </authorList>
    </citation>
    <scope>NUCLEOTIDE SEQUENCE</scope>
</reference>
<keyword evidence="1" id="KW-0677">Repeat</keyword>
<dbReference type="Pfam" id="PF12796">
    <property type="entry name" value="Ank_2"/>
    <property type="match status" value="1"/>
</dbReference>
<evidence type="ECO:0000313" key="5">
    <source>
        <dbReference type="EMBL" id="CAE7567666.1"/>
    </source>
</evidence>